<evidence type="ECO:0000313" key="2">
    <source>
        <dbReference type="EMBL" id="ANP73576.1"/>
    </source>
</evidence>
<organism evidence="2 3">
    <name type="scientific">Cryobacterium arcticum</name>
    <dbReference type="NCBI Taxonomy" id="670052"/>
    <lineage>
        <taxon>Bacteria</taxon>
        <taxon>Bacillati</taxon>
        <taxon>Actinomycetota</taxon>
        <taxon>Actinomycetes</taxon>
        <taxon>Micrococcales</taxon>
        <taxon>Microbacteriaceae</taxon>
        <taxon>Cryobacterium</taxon>
    </lineage>
</organism>
<dbReference type="Gene3D" id="3.40.50.1820">
    <property type="entry name" value="alpha/beta hydrolase"/>
    <property type="match status" value="1"/>
</dbReference>
<dbReference type="GO" id="GO:0016787">
    <property type="term" value="F:hydrolase activity"/>
    <property type="evidence" value="ECO:0007669"/>
    <property type="project" value="UniProtKB-KW"/>
</dbReference>
<dbReference type="RefSeq" id="WP_066597098.1">
    <property type="nucleotide sequence ID" value="NZ_CP016282.1"/>
</dbReference>
<dbReference type="Proteomes" id="UP000092582">
    <property type="component" value="Chromosome 1"/>
</dbReference>
<protein>
    <submittedName>
        <fullName evidence="2">Alpha/beta hydrolase</fullName>
    </submittedName>
</protein>
<dbReference type="KEGG" id="cart:PA27867_2635"/>
<dbReference type="PATRIC" id="fig|670052.7.peg.2706"/>
<proteinExistence type="predicted"/>
<dbReference type="EMBL" id="CP016282">
    <property type="protein sequence ID" value="ANP73576.1"/>
    <property type="molecule type" value="Genomic_DNA"/>
</dbReference>
<feature type="region of interest" description="Disordered" evidence="1">
    <location>
        <begin position="24"/>
        <end position="61"/>
    </location>
</feature>
<keyword evidence="2" id="KW-0378">Hydrolase</keyword>
<evidence type="ECO:0000256" key="1">
    <source>
        <dbReference type="SAM" id="MobiDB-lite"/>
    </source>
</evidence>
<gene>
    <name evidence="2" type="ORF">PA27867_2635</name>
</gene>
<accession>A0A1B1BM57</accession>
<sequence>MVRYAAQHGKGRVAKVITAGAVPPLMAMTDSNPEGTPSRRSTASAPVYSRTARSSTKTSPRPIFLAHGDDDQIVPIAAAALKSAELVEHGTLKVYPGAPHGVYRAYQGEFD</sequence>
<keyword evidence="3" id="KW-1185">Reference proteome</keyword>
<dbReference type="AlphaFoldDB" id="A0A1B1BM57"/>
<reference evidence="2 3" key="1">
    <citation type="submission" date="2016-06" db="EMBL/GenBank/DDBJ databases">
        <title>Genome sequencing of Cryobacterium arcticum PAMC 27867.</title>
        <authorList>
            <person name="Lee J."/>
            <person name="Kim O.-S."/>
        </authorList>
    </citation>
    <scope>NUCLEOTIDE SEQUENCE [LARGE SCALE GENOMIC DNA]</scope>
    <source>
        <strain evidence="2 3">PAMC 27867</strain>
    </source>
</reference>
<evidence type="ECO:0000313" key="3">
    <source>
        <dbReference type="Proteomes" id="UP000092582"/>
    </source>
</evidence>
<dbReference type="SUPFAM" id="SSF53474">
    <property type="entry name" value="alpha/beta-Hydrolases"/>
    <property type="match status" value="1"/>
</dbReference>
<name>A0A1B1BM57_9MICO</name>
<feature type="compositionally biased region" description="Polar residues" evidence="1">
    <location>
        <begin position="29"/>
        <end position="44"/>
    </location>
</feature>
<dbReference type="InterPro" id="IPR029058">
    <property type="entry name" value="AB_hydrolase_fold"/>
</dbReference>